<sequence>MEFAVSFNSDTKLTLSFSIYPRQIFKLILIRAINVSFQRFSRQNRHACYTFIYFVGIDYYLSPVRSTELPSRIGVAKGMPSTSLQDLKAATAPMLPQKRRQYDPG</sequence>
<evidence type="ECO:0000313" key="3">
    <source>
        <dbReference type="Proteomes" id="UP001642409"/>
    </source>
</evidence>
<proteinExistence type="predicted"/>
<evidence type="ECO:0000313" key="1">
    <source>
        <dbReference type="EMBL" id="CAI9921192.1"/>
    </source>
</evidence>
<keyword evidence="3" id="KW-1185">Reference proteome</keyword>
<comment type="caution">
    <text evidence="1">The sequence shown here is derived from an EMBL/GenBank/DDBJ whole genome shotgun (WGS) entry which is preliminary data.</text>
</comment>
<accession>A0AA86TNJ7</accession>
<gene>
    <name evidence="2" type="ORF">HINF_LOCUS52231</name>
    <name evidence="1" type="ORF">HINF_LOCUS8837</name>
</gene>
<reference evidence="1" key="1">
    <citation type="submission" date="2023-06" db="EMBL/GenBank/DDBJ databases">
        <authorList>
            <person name="Kurt Z."/>
        </authorList>
    </citation>
    <scope>NUCLEOTIDE SEQUENCE</scope>
</reference>
<dbReference type="Proteomes" id="UP001642409">
    <property type="component" value="Unassembled WGS sequence"/>
</dbReference>
<reference evidence="2 3" key="2">
    <citation type="submission" date="2024-07" db="EMBL/GenBank/DDBJ databases">
        <authorList>
            <person name="Akdeniz Z."/>
        </authorList>
    </citation>
    <scope>NUCLEOTIDE SEQUENCE [LARGE SCALE GENOMIC DNA]</scope>
</reference>
<name>A0AA86TNJ7_9EUKA</name>
<evidence type="ECO:0000313" key="2">
    <source>
        <dbReference type="EMBL" id="CAL6066250.1"/>
    </source>
</evidence>
<protein>
    <submittedName>
        <fullName evidence="2">Hypothetical_protein</fullName>
    </submittedName>
</protein>
<organism evidence="1">
    <name type="scientific">Hexamita inflata</name>
    <dbReference type="NCBI Taxonomy" id="28002"/>
    <lineage>
        <taxon>Eukaryota</taxon>
        <taxon>Metamonada</taxon>
        <taxon>Diplomonadida</taxon>
        <taxon>Hexamitidae</taxon>
        <taxon>Hexamitinae</taxon>
        <taxon>Hexamita</taxon>
    </lineage>
</organism>
<dbReference type="EMBL" id="CAXDID020000259">
    <property type="protein sequence ID" value="CAL6066250.1"/>
    <property type="molecule type" value="Genomic_DNA"/>
</dbReference>
<dbReference type="AlphaFoldDB" id="A0AA86TNJ7"/>
<dbReference type="EMBL" id="CATOUU010000217">
    <property type="protein sequence ID" value="CAI9921192.1"/>
    <property type="molecule type" value="Genomic_DNA"/>
</dbReference>